<sequence>MDLPSTSVRAATKRVLAGGLLLFSLFSLGSYWASVVSSRSLAALLSDPIGSPFSLAITGMLLGVAIASLGVATGTFDQHRDGYLRATRLCGAVGLVGVAGIVVFAVASGL</sequence>
<dbReference type="RefSeq" id="WP_089867648.1">
    <property type="nucleotide sequence ID" value="NZ_FOTC01000001.1"/>
</dbReference>
<evidence type="ECO:0000256" key="1">
    <source>
        <dbReference type="SAM" id="Phobius"/>
    </source>
</evidence>
<dbReference type="Proteomes" id="UP000199607">
    <property type="component" value="Unassembled WGS sequence"/>
</dbReference>
<organism evidence="2 3">
    <name type="scientific">Halogranum rubrum</name>
    <dbReference type="NCBI Taxonomy" id="553466"/>
    <lineage>
        <taxon>Archaea</taxon>
        <taxon>Methanobacteriati</taxon>
        <taxon>Methanobacteriota</taxon>
        <taxon>Stenosarchaea group</taxon>
        <taxon>Halobacteria</taxon>
        <taxon>Halobacteriales</taxon>
        <taxon>Haloferacaceae</taxon>
    </lineage>
</organism>
<feature type="transmembrane region" description="Helical" evidence="1">
    <location>
        <begin position="53"/>
        <end position="74"/>
    </location>
</feature>
<gene>
    <name evidence="2" type="ORF">SAMN04487950_1473</name>
</gene>
<feature type="transmembrane region" description="Helical" evidence="1">
    <location>
        <begin position="15"/>
        <end position="33"/>
    </location>
</feature>
<dbReference type="AlphaFoldDB" id="A0A1I4D147"/>
<accession>A0A1I4D147</accession>
<dbReference type="STRING" id="553466.SAMN04487950_1473"/>
<keyword evidence="3" id="KW-1185">Reference proteome</keyword>
<keyword evidence="1" id="KW-0472">Membrane</keyword>
<evidence type="ECO:0000313" key="2">
    <source>
        <dbReference type="EMBL" id="SFK85821.1"/>
    </source>
</evidence>
<keyword evidence="1" id="KW-0812">Transmembrane</keyword>
<keyword evidence="1" id="KW-1133">Transmembrane helix</keyword>
<evidence type="ECO:0000313" key="3">
    <source>
        <dbReference type="Proteomes" id="UP000199607"/>
    </source>
</evidence>
<dbReference type="EMBL" id="FOTC01000001">
    <property type="protein sequence ID" value="SFK85821.1"/>
    <property type="molecule type" value="Genomic_DNA"/>
</dbReference>
<reference evidence="3" key="1">
    <citation type="submission" date="2016-10" db="EMBL/GenBank/DDBJ databases">
        <authorList>
            <person name="Varghese N."/>
            <person name="Submissions S."/>
        </authorList>
    </citation>
    <scope>NUCLEOTIDE SEQUENCE [LARGE SCALE GENOMIC DNA]</scope>
    <source>
        <strain evidence="3">CGMCC 1.7738</strain>
    </source>
</reference>
<proteinExistence type="predicted"/>
<name>A0A1I4D147_9EURY</name>
<feature type="transmembrane region" description="Helical" evidence="1">
    <location>
        <begin position="86"/>
        <end position="107"/>
    </location>
</feature>
<protein>
    <submittedName>
        <fullName evidence="2">Uncharacterized protein</fullName>
    </submittedName>
</protein>